<protein>
    <submittedName>
        <fullName evidence="1">Uncharacterized protein</fullName>
    </submittedName>
</protein>
<sequence>MYFNIKDVLDNIPKKKLNNEVLMKNYERIKISKDSILVAKDFYCQNQNVSENETMNFVILSESMLGLIKEGKLKVYNKKKLIFEDEITLKKFKPRLGSFGYNVFIEDKTKIYSIFVGITE</sequence>
<dbReference type="AlphaFoldDB" id="A0AA94F623"/>
<dbReference type="EMBL" id="RWGX01000001">
    <property type="protein sequence ID" value="RVU89527.1"/>
    <property type="molecule type" value="Genomic_DNA"/>
</dbReference>
<reference evidence="1" key="1">
    <citation type="submission" date="2018-12" db="EMBL/GenBank/DDBJ databases">
        <title>Draft genome sequence of Flaovobacterium columnare BGFS27 isolated from channel catfish in Alabama.</title>
        <authorList>
            <person name="Cai W."/>
            <person name="Arias C."/>
        </authorList>
    </citation>
    <scope>NUCLEOTIDE SEQUENCE [LARGE SCALE GENOMIC DNA]</scope>
    <source>
        <strain evidence="1">BGFS27</strain>
    </source>
</reference>
<evidence type="ECO:0000313" key="1">
    <source>
        <dbReference type="EMBL" id="RVU89527.1"/>
    </source>
</evidence>
<organism evidence="1">
    <name type="scientific">Flavobacterium columnare</name>
    <dbReference type="NCBI Taxonomy" id="996"/>
    <lineage>
        <taxon>Bacteria</taxon>
        <taxon>Pseudomonadati</taxon>
        <taxon>Bacteroidota</taxon>
        <taxon>Flavobacteriia</taxon>
        <taxon>Flavobacteriales</taxon>
        <taxon>Flavobacteriaceae</taxon>
        <taxon>Flavobacterium</taxon>
    </lineage>
</organism>
<name>A0AA94F623_9FLAO</name>
<gene>
    <name evidence="1" type="ORF">EJB19_00140</name>
</gene>
<comment type="caution">
    <text evidence="1">The sequence shown here is derived from an EMBL/GenBank/DDBJ whole genome shotgun (WGS) entry which is preliminary data.</text>
</comment>
<proteinExistence type="predicted"/>
<dbReference type="RefSeq" id="WP_127821590.1">
    <property type="nucleotide sequence ID" value="NZ_RWGX02000013.1"/>
</dbReference>
<accession>A0AA94F623</accession>